<dbReference type="EMBL" id="BK015442">
    <property type="protein sequence ID" value="DAE06817.1"/>
    <property type="molecule type" value="Genomic_DNA"/>
</dbReference>
<evidence type="ECO:0000313" key="1">
    <source>
        <dbReference type="EMBL" id="DAE06817.1"/>
    </source>
</evidence>
<reference evidence="1" key="1">
    <citation type="journal article" date="2021" name="Proc. Natl. Acad. Sci. U.S.A.">
        <title>A Catalog of Tens of Thousands of Viruses from Human Metagenomes Reveals Hidden Associations with Chronic Diseases.</title>
        <authorList>
            <person name="Tisza M.J."/>
            <person name="Buck C.B."/>
        </authorList>
    </citation>
    <scope>NUCLEOTIDE SEQUENCE</scope>
    <source>
        <strain evidence="1">CtXBp18</strain>
    </source>
</reference>
<protein>
    <submittedName>
        <fullName evidence="1">Uncharacterized protein</fullName>
    </submittedName>
</protein>
<proteinExistence type="predicted"/>
<accession>A0A8S5PK76</accession>
<name>A0A8S5PK76_9CAUD</name>
<sequence>MLNISERKRPLTEYGIAIKVQLARMNKTQTWLIDEIKQLLPEAYIDTSNLYKIMTGSLRSERIEGAINRILGIEATPKN</sequence>
<organism evidence="1">
    <name type="scientific">Siphoviridae sp. ctXBp18</name>
    <dbReference type="NCBI Taxonomy" id="2825541"/>
    <lineage>
        <taxon>Viruses</taxon>
        <taxon>Duplodnaviria</taxon>
        <taxon>Heunggongvirae</taxon>
        <taxon>Uroviricota</taxon>
        <taxon>Caudoviricetes</taxon>
    </lineage>
</organism>